<evidence type="ECO:0000256" key="1">
    <source>
        <dbReference type="ARBA" id="ARBA00023015"/>
    </source>
</evidence>
<organism evidence="5 6">
    <name type="scientific">Ignatzschineria ureiclastica</name>
    <dbReference type="NCBI Taxonomy" id="472582"/>
    <lineage>
        <taxon>Bacteria</taxon>
        <taxon>Pseudomonadati</taxon>
        <taxon>Pseudomonadota</taxon>
        <taxon>Gammaproteobacteria</taxon>
        <taxon>Cardiobacteriales</taxon>
        <taxon>Ignatzschineriaceae</taxon>
        <taxon>Ignatzschineria</taxon>
    </lineage>
</organism>
<gene>
    <name evidence="5" type="ORF">DC083_03560</name>
</gene>
<proteinExistence type="predicted"/>
<dbReference type="GO" id="GO:0003700">
    <property type="term" value="F:DNA-binding transcription factor activity"/>
    <property type="evidence" value="ECO:0007669"/>
    <property type="project" value="InterPro"/>
</dbReference>
<sequence>MQQGASEATQFLKRFGNEDRLLLLCHLSKGERTVSMLEKMTGIQQPTLSQQLGVLRADNLVTTRRDGKWIYYSVVDPKVLILLEVIYRLFCPEE</sequence>
<protein>
    <submittedName>
        <fullName evidence="5">Transcriptional regulator</fullName>
    </submittedName>
</protein>
<evidence type="ECO:0000256" key="3">
    <source>
        <dbReference type="ARBA" id="ARBA00023163"/>
    </source>
</evidence>
<evidence type="ECO:0000256" key="2">
    <source>
        <dbReference type="ARBA" id="ARBA00023125"/>
    </source>
</evidence>
<dbReference type="InterPro" id="IPR001845">
    <property type="entry name" value="HTH_ArsR_DNA-bd_dom"/>
</dbReference>
<dbReference type="InterPro" id="IPR051011">
    <property type="entry name" value="Metal_resp_trans_reg"/>
</dbReference>
<keyword evidence="3" id="KW-0804">Transcription</keyword>
<dbReference type="CDD" id="cd00090">
    <property type="entry name" value="HTH_ARSR"/>
    <property type="match status" value="1"/>
</dbReference>
<dbReference type="RefSeq" id="WP_109188971.1">
    <property type="nucleotide sequence ID" value="NZ_BMYA01000005.1"/>
</dbReference>
<dbReference type="InterPro" id="IPR036390">
    <property type="entry name" value="WH_DNA-bd_sf"/>
</dbReference>
<name>A0A2U2AGA7_9GAMM</name>
<dbReference type="InterPro" id="IPR011991">
    <property type="entry name" value="ArsR-like_HTH"/>
</dbReference>
<reference evidence="6" key="1">
    <citation type="submission" date="2018-05" db="EMBL/GenBank/DDBJ databases">
        <title>Ignatzschineria dubaiensis sp. nov., isolated from necrotic foot tissues of dromedaries (Camelus dromedarius) and associated maggots in Dubai, United Arab Emirates.</title>
        <authorList>
            <person name="Tsang C.C."/>
            <person name="Tang J.Y.M."/>
            <person name="Fong J.Y.H."/>
            <person name="Kinne J."/>
            <person name="Lee H.H."/>
            <person name="Joseph M."/>
            <person name="Jose S."/>
            <person name="Schuster R.K."/>
            <person name="Tang Y."/>
            <person name="Sivakumar S."/>
            <person name="Chen J.H.K."/>
            <person name="Teng J.L.L."/>
            <person name="Lau S.K.P."/>
            <person name="Wernery U."/>
            <person name="Woo P.C.Y."/>
        </authorList>
    </citation>
    <scope>NUCLEOTIDE SEQUENCE [LARGE SCALE GENOMIC DNA]</scope>
    <source>
        <strain evidence="6">KCTC 22644</strain>
    </source>
</reference>
<dbReference type="PANTHER" id="PTHR43132">
    <property type="entry name" value="ARSENICAL RESISTANCE OPERON REPRESSOR ARSR-RELATED"/>
    <property type="match status" value="1"/>
</dbReference>
<dbReference type="Gene3D" id="1.10.10.10">
    <property type="entry name" value="Winged helix-like DNA-binding domain superfamily/Winged helix DNA-binding domain"/>
    <property type="match status" value="1"/>
</dbReference>
<dbReference type="SMART" id="SM00418">
    <property type="entry name" value="HTH_ARSR"/>
    <property type="match status" value="1"/>
</dbReference>
<dbReference type="NCBIfam" id="NF033788">
    <property type="entry name" value="HTH_metalloreg"/>
    <property type="match status" value="1"/>
</dbReference>
<keyword evidence="1" id="KW-0805">Transcription regulation</keyword>
<dbReference type="GO" id="GO:0003677">
    <property type="term" value="F:DNA binding"/>
    <property type="evidence" value="ECO:0007669"/>
    <property type="project" value="UniProtKB-KW"/>
</dbReference>
<accession>A0A2U2AGA7</accession>
<dbReference type="SUPFAM" id="SSF46785">
    <property type="entry name" value="Winged helix' DNA-binding domain"/>
    <property type="match status" value="1"/>
</dbReference>
<dbReference type="PANTHER" id="PTHR43132:SF2">
    <property type="entry name" value="ARSENICAL RESISTANCE OPERON REPRESSOR ARSR-RELATED"/>
    <property type="match status" value="1"/>
</dbReference>
<evidence type="ECO:0000313" key="6">
    <source>
        <dbReference type="Proteomes" id="UP000245020"/>
    </source>
</evidence>
<evidence type="ECO:0000259" key="4">
    <source>
        <dbReference type="PROSITE" id="PS50987"/>
    </source>
</evidence>
<dbReference type="Pfam" id="PF01022">
    <property type="entry name" value="HTH_5"/>
    <property type="match status" value="1"/>
</dbReference>
<dbReference type="InterPro" id="IPR036388">
    <property type="entry name" value="WH-like_DNA-bd_sf"/>
</dbReference>
<dbReference type="OrthoDB" id="9796124at2"/>
<dbReference type="PRINTS" id="PR00778">
    <property type="entry name" value="HTHARSR"/>
</dbReference>
<dbReference type="PROSITE" id="PS50987">
    <property type="entry name" value="HTH_ARSR_2"/>
    <property type="match status" value="1"/>
</dbReference>
<feature type="domain" description="HTH arsR-type" evidence="4">
    <location>
        <begin position="1"/>
        <end position="94"/>
    </location>
</feature>
<keyword evidence="2" id="KW-0238">DNA-binding</keyword>
<keyword evidence="6" id="KW-1185">Reference proteome</keyword>
<comment type="caution">
    <text evidence="5">The sequence shown here is derived from an EMBL/GenBank/DDBJ whole genome shotgun (WGS) entry which is preliminary data.</text>
</comment>
<dbReference type="Proteomes" id="UP000245020">
    <property type="component" value="Unassembled WGS sequence"/>
</dbReference>
<evidence type="ECO:0000313" key="5">
    <source>
        <dbReference type="EMBL" id="PWD81619.1"/>
    </source>
</evidence>
<dbReference type="EMBL" id="QEWQ01000002">
    <property type="protein sequence ID" value="PWD81619.1"/>
    <property type="molecule type" value="Genomic_DNA"/>
</dbReference>
<dbReference type="AlphaFoldDB" id="A0A2U2AGA7"/>